<proteinExistence type="predicted"/>
<protein>
    <submittedName>
        <fullName evidence="2">Uncharacterized protein</fullName>
    </submittedName>
</protein>
<organism evidence="2 4">
    <name type="scientific">Puccinia graminis f. sp. tritici</name>
    <dbReference type="NCBI Taxonomy" id="56615"/>
    <lineage>
        <taxon>Eukaryota</taxon>
        <taxon>Fungi</taxon>
        <taxon>Dikarya</taxon>
        <taxon>Basidiomycota</taxon>
        <taxon>Pucciniomycotina</taxon>
        <taxon>Pucciniomycetes</taxon>
        <taxon>Pucciniales</taxon>
        <taxon>Pucciniaceae</taxon>
        <taxon>Puccinia</taxon>
    </lineage>
</organism>
<feature type="compositionally biased region" description="Polar residues" evidence="1">
    <location>
        <begin position="11"/>
        <end position="39"/>
    </location>
</feature>
<dbReference type="AlphaFoldDB" id="A0A5B0N0Q9"/>
<evidence type="ECO:0000256" key="1">
    <source>
        <dbReference type="SAM" id="MobiDB-lite"/>
    </source>
</evidence>
<feature type="region of interest" description="Disordered" evidence="1">
    <location>
        <begin position="1"/>
        <end position="176"/>
    </location>
</feature>
<reference evidence="4 5" key="1">
    <citation type="submission" date="2019-05" db="EMBL/GenBank/DDBJ databases">
        <title>Emergence of the Ug99 lineage of the wheat stem rust pathogen through somatic hybridization.</title>
        <authorList>
            <person name="Li F."/>
            <person name="Upadhyaya N.M."/>
            <person name="Sperschneider J."/>
            <person name="Matny O."/>
            <person name="Nguyen-Phuc H."/>
            <person name="Mago R."/>
            <person name="Raley C."/>
            <person name="Miller M.E."/>
            <person name="Silverstein K.A.T."/>
            <person name="Henningsen E."/>
            <person name="Hirsch C.D."/>
            <person name="Visser B."/>
            <person name="Pretorius Z.A."/>
            <person name="Steffenson B.J."/>
            <person name="Schwessinger B."/>
            <person name="Dodds P.N."/>
            <person name="Figueroa M."/>
        </authorList>
    </citation>
    <scope>NUCLEOTIDE SEQUENCE [LARGE SCALE GENOMIC DNA]</scope>
    <source>
        <strain evidence="2">21-0</strain>
        <strain evidence="3 5">Ug99</strain>
    </source>
</reference>
<dbReference type="Proteomes" id="UP000325313">
    <property type="component" value="Unassembled WGS sequence"/>
</dbReference>
<dbReference type="EMBL" id="VSWC01000119">
    <property type="protein sequence ID" value="KAA1082757.1"/>
    <property type="molecule type" value="Genomic_DNA"/>
</dbReference>
<sequence>MGLLNEAKDLLNSTTKSNYGKGQNDSDLSGGRNQSSGGNMNADDSRYGKSGGEYGQSDDYKNTGSGVSGARYDNDENVGSGYQGGRDSTRAAQADSYGDSGFDQSRGGYGSSGLSGEGNTGPSDDFGARGGVSAGGVGDSRDSVSSGGYGTNAQGDSFSRSNQAGFDNEFSSSGGY</sequence>
<dbReference type="OrthoDB" id="2507166at2759"/>
<feature type="compositionally biased region" description="Gly residues" evidence="1">
    <location>
        <begin position="107"/>
        <end position="119"/>
    </location>
</feature>
<gene>
    <name evidence="2" type="ORF">PGT21_013576</name>
    <name evidence="3" type="ORF">PGTUg99_021538</name>
</gene>
<keyword evidence="4" id="KW-1185">Reference proteome</keyword>
<feature type="compositionally biased region" description="Gly residues" evidence="1">
    <location>
        <begin position="128"/>
        <end position="138"/>
    </location>
</feature>
<name>A0A5B0N0Q9_PUCGR</name>
<evidence type="ECO:0000313" key="5">
    <source>
        <dbReference type="Proteomes" id="UP000325313"/>
    </source>
</evidence>
<comment type="caution">
    <text evidence="2">The sequence shown here is derived from an EMBL/GenBank/DDBJ whole genome shotgun (WGS) entry which is preliminary data.</text>
</comment>
<dbReference type="EMBL" id="VDEP01000408">
    <property type="protein sequence ID" value="KAA1088032.1"/>
    <property type="molecule type" value="Genomic_DNA"/>
</dbReference>
<accession>A0A5B0N0Q9</accession>
<feature type="compositionally biased region" description="Polar residues" evidence="1">
    <location>
        <begin position="151"/>
        <end position="176"/>
    </location>
</feature>
<dbReference type="Proteomes" id="UP000324748">
    <property type="component" value="Unassembled WGS sequence"/>
</dbReference>
<evidence type="ECO:0000313" key="4">
    <source>
        <dbReference type="Proteomes" id="UP000324748"/>
    </source>
</evidence>
<evidence type="ECO:0000313" key="2">
    <source>
        <dbReference type="EMBL" id="KAA1082757.1"/>
    </source>
</evidence>
<evidence type="ECO:0000313" key="3">
    <source>
        <dbReference type="EMBL" id="KAA1088032.1"/>
    </source>
</evidence>